<reference evidence="5 6" key="1">
    <citation type="submission" date="2014-06" db="EMBL/GenBank/DDBJ databases">
        <authorList>
            <person name="Swart Estienne"/>
        </authorList>
    </citation>
    <scope>NUCLEOTIDE SEQUENCE [LARGE SCALE GENOMIC DNA]</scope>
    <source>
        <strain evidence="5 6">130c</strain>
    </source>
</reference>
<gene>
    <name evidence="5" type="primary">Contig5754.g6165</name>
    <name evidence="5" type="ORF">STYLEM_9874</name>
</gene>
<dbReference type="Gene3D" id="1.20.1270.60">
    <property type="entry name" value="Arfaptin homology (AH) domain/BAR domain"/>
    <property type="match status" value="1"/>
</dbReference>
<dbReference type="CDD" id="cd06093">
    <property type="entry name" value="PX_domain"/>
    <property type="match status" value="1"/>
</dbReference>
<evidence type="ECO:0000313" key="5">
    <source>
        <dbReference type="EMBL" id="CDW80869.1"/>
    </source>
</evidence>
<dbReference type="EMBL" id="CCKQ01009384">
    <property type="protein sequence ID" value="CDW80869.1"/>
    <property type="molecule type" value="Genomic_DNA"/>
</dbReference>
<dbReference type="InParanoid" id="A0A078AF30"/>
<keyword evidence="1" id="KW-0175">Coiled coil</keyword>
<evidence type="ECO:0000256" key="3">
    <source>
        <dbReference type="SAM" id="Phobius"/>
    </source>
</evidence>
<dbReference type="InterPro" id="IPR036871">
    <property type="entry name" value="PX_dom_sf"/>
</dbReference>
<feature type="region of interest" description="Disordered" evidence="2">
    <location>
        <begin position="1"/>
        <end position="39"/>
    </location>
</feature>
<protein>
    <submittedName>
        <fullName evidence="5">Px domain containing protein</fullName>
    </submittedName>
</protein>
<accession>A0A078AF30</accession>
<evidence type="ECO:0000259" key="4">
    <source>
        <dbReference type="PROSITE" id="PS50195"/>
    </source>
</evidence>
<feature type="coiled-coil region" evidence="1">
    <location>
        <begin position="1240"/>
        <end position="1267"/>
    </location>
</feature>
<dbReference type="GO" id="GO:0005768">
    <property type="term" value="C:endosome"/>
    <property type="evidence" value="ECO:0007669"/>
    <property type="project" value="TreeGrafter"/>
</dbReference>
<feature type="domain" description="PX" evidence="4">
    <location>
        <begin position="124"/>
        <end position="234"/>
    </location>
</feature>
<dbReference type="PANTHER" id="PTHR10555">
    <property type="entry name" value="SORTING NEXIN"/>
    <property type="match status" value="1"/>
</dbReference>
<organism evidence="5 6">
    <name type="scientific">Stylonychia lemnae</name>
    <name type="common">Ciliate</name>
    <dbReference type="NCBI Taxonomy" id="5949"/>
    <lineage>
        <taxon>Eukaryota</taxon>
        <taxon>Sar</taxon>
        <taxon>Alveolata</taxon>
        <taxon>Ciliophora</taxon>
        <taxon>Intramacronucleata</taxon>
        <taxon>Spirotrichea</taxon>
        <taxon>Stichotrichia</taxon>
        <taxon>Sporadotrichida</taxon>
        <taxon>Oxytrichidae</taxon>
        <taxon>Stylonychinae</taxon>
        <taxon>Stylonychia</taxon>
    </lineage>
</organism>
<evidence type="ECO:0000256" key="1">
    <source>
        <dbReference type="SAM" id="Coils"/>
    </source>
</evidence>
<feature type="transmembrane region" description="Helical" evidence="3">
    <location>
        <begin position="1268"/>
        <end position="1287"/>
    </location>
</feature>
<feature type="compositionally biased region" description="Low complexity" evidence="2">
    <location>
        <begin position="20"/>
        <end position="33"/>
    </location>
</feature>
<evidence type="ECO:0000313" key="6">
    <source>
        <dbReference type="Proteomes" id="UP000039865"/>
    </source>
</evidence>
<keyword evidence="3" id="KW-0472">Membrane</keyword>
<name>A0A078AF30_STYLE</name>
<dbReference type="InterPro" id="IPR001683">
    <property type="entry name" value="PX_dom"/>
</dbReference>
<keyword evidence="3" id="KW-0812">Transmembrane</keyword>
<feature type="compositionally biased region" description="Basic and acidic residues" evidence="2">
    <location>
        <begin position="1"/>
        <end position="13"/>
    </location>
</feature>
<keyword evidence="6" id="KW-1185">Reference proteome</keyword>
<sequence length="1481" mass="176202">MVEEFTHLAKPDLSRSSIGQSQQQQQQQLQQQQHNNPPRYNIMDRMMQIYSQQDDSQIQQQPHVLDQVSYDEPDFDQLQHQSQSQQRLTHMQVKEVFQDRVKIIKTQTIIPTPLLQANQSKLDVYILDGLVETIKKLLKGFQNLTFRIQLPALQWDVRRNDQDFNTLHKYLVKTYPNILIPPISQFKGQRKFDTVFIKKRGRIIEKFLRSCLRSVELKGCQALVQFLSSTDKKDYEALIKTLEREVTISQVKQYITQCGEIQINESQFQYYVAESQKYPSFVKQFEGNYRRLYQQMKRLGEDLSNISQTLQNVHESVESLSQTYQQFNPEKEGQGLPTLLNLVAKAMNLWSQSYLNQKQVIGENMTHFFQYYALYGEQISEFYKQISTSLEDLTKKEKALNERKERLFNSKDIGTWDLKQQAGQLTPEQKQILLSDKAQAMQVMLPVETGLLTDLKDIFTVLVQSFKQEISRQEDEAYVDIKNQLDVMIEPIIKSYQNHLMIWNQRAIINKLKSSTNQSEQVSPEQIRLFPSTENGAVISQKEFQNIDPNDLEIYVVRPVKKIVSEYLFEVKVKNMLRYKVQKRFRDFDSLDQVLKIRFENLKFPEIPSKTQIFKKEQTRMKYYEELFSQFKKYAIEYPNMRQKLLILIYKLLITESVPIKVCTIEKQDQQRYDSLMGSGISDGKHGEGLFSLEEEEENEEMQNDFSVFLGYMEDNTENTLASERTRFGATEVSQSVLEVIEQERNRRKTRRGSINQEKIDKFKDIDLLEKSKIQKDVDLYPGIFHQTNNGISQLKNRDVLLGYCWVKLPMVNIWQKFFARIQDSAIKFCKDVEVNEFTICYVIYNCLIETINIKIPEWDNKNHQAFIIRHEFDAEWLLIALEDEKTFFEKRKEILGKTLEYSKNSMDIINETNRYAFGKVQIKIKQLCDVQNIGKLFVRVRLGPYYYETKRVKAPSANSYKFNQNFIIPITNRFDQIYIELVSYITSGLFQGQHKENVIREFCIPLPFLKQETFKDKLIQYSLNLEDIKVITHDNLMQRLGMQQRHENDKPNHPKFELQITDLSQLTTVITFNPNRDVVEDRPRQKEYSRKQINIVISKMVLTIYKITDIENLEKYIFYFHYPNLSKFLRIFLVFFILYFDSQYLLSYVLGIVILMFIFQNEQWQRYTMPILNMIFFSSKNEYLNEEKASKIITFRQDSIKANTRTIVNSTIETDKDMKKKSKKNLYHNGNQKDDDQQFEENTEQAEKYERKKNNIFQKYRDLQDKISVVVFFFDMITDFVEKFTMLLTWQDQNASKFLLAILIVIFLVVSFLPLRYFIILAILKKFNRGSSYYKRRYTGNKEAIKIELRNFMLANGFLKYDELRKFGEQKWMLSPWPLQRAFEKKLINYLQDKLYILVPKGFTQEFKNPSELIESAGHINQVLQLRPRDENEWELRNNRNLYRKSPNPLVFLYNFVMNNISSFIYFEKNKKYLKLDECL</sequence>
<dbReference type="SUPFAM" id="SSF64268">
    <property type="entry name" value="PX domain"/>
    <property type="match status" value="2"/>
</dbReference>
<dbReference type="OrthoDB" id="300396at2759"/>
<feature type="transmembrane region" description="Helical" evidence="3">
    <location>
        <begin position="1299"/>
        <end position="1325"/>
    </location>
</feature>
<dbReference type="InterPro" id="IPR027267">
    <property type="entry name" value="AH/BAR_dom_sf"/>
</dbReference>
<dbReference type="Gene3D" id="3.30.1520.10">
    <property type="entry name" value="Phox-like domain"/>
    <property type="match status" value="2"/>
</dbReference>
<dbReference type="PROSITE" id="PS50195">
    <property type="entry name" value="PX"/>
    <property type="match status" value="1"/>
</dbReference>
<dbReference type="Pfam" id="PF00787">
    <property type="entry name" value="PX"/>
    <property type="match status" value="2"/>
</dbReference>
<keyword evidence="3" id="KW-1133">Transmembrane helix</keyword>
<feature type="transmembrane region" description="Helical" evidence="3">
    <location>
        <begin position="1451"/>
        <end position="1468"/>
    </location>
</feature>
<feature type="coiled-coil region" evidence="1">
    <location>
        <begin position="383"/>
        <end position="410"/>
    </location>
</feature>
<feature type="transmembrane region" description="Helical" evidence="3">
    <location>
        <begin position="1132"/>
        <end position="1160"/>
    </location>
</feature>
<proteinExistence type="predicted"/>
<dbReference type="GO" id="GO:0035091">
    <property type="term" value="F:phosphatidylinositol binding"/>
    <property type="evidence" value="ECO:0007669"/>
    <property type="project" value="InterPro"/>
</dbReference>
<dbReference type="PANTHER" id="PTHR10555:SF170">
    <property type="entry name" value="FI18122P1"/>
    <property type="match status" value="1"/>
</dbReference>
<dbReference type="Proteomes" id="UP000039865">
    <property type="component" value="Unassembled WGS sequence"/>
</dbReference>
<evidence type="ECO:0000256" key="2">
    <source>
        <dbReference type="SAM" id="MobiDB-lite"/>
    </source>
</evidence>